<proteinExistence type="predicted"/>
<accession>X8JJ98</accession>
<dbReference type="EMBL" id="JATN01000314">
    <property type="protein sequence ID" value="EUC63832.1"/>
    <property type="molecule type" value="Genomic_DNA"/>
</dbReference>
<organism evidence="1 2">
    <name type="scientific">Rhizoctonia solani AG-3 Rhs1AP</name>
    <dbReference type="NCBI Taxonomy" id="1086054"/>
    <lineage>
        <taxon>Eukaryota</taxon>
        <taxon>Fungi</taxon>
        <taxon>Dikarya</taxon>
        <taxon>Basidiomycota</taxon>
        <taxon>Agaricomycotina</taxon>
        <taxon>Agaricomycetes</taxon>
        <taxon>Cantharellales</taxon>
        <taxon>Ceratobasidiaceae</taxon>
        <taxon>Rhizoctonia</taxon>
    </lineage>
</organism>
<sequence>MRRSRQLSLLPIKRR</sequence>
<gene>
    <name evidence="1" type="ORF">RSOL_430790</name>
</gene>
<evidence type="ECO:0000313" key="1">
    <source>
        <dbReference type="EMBL" id="EUC63832.1"/>
    </source>
</evidence>
<protein>
    <submittedName>
        <fullName evidence="1">Uncharacterized protein</fullName>
    </submittedName>
</protein>
<name>X8JJ98_9AGAM</name>
<comment type="caution">
    <text evidence="1">The sequence shown here is derived from an EMBL/GenBank/DDBJ whole genome shotgun (WGS) entry which is preliminary data.</text>
</comment>
<evidence type="ECO:0000313" key="2">
    <source>
        <dbReference type="Proteomes" id="UP000030108"/>
    </source>
</evidence>
<dbReference type="Proteomes" id="UP000030108">
    <property type="component" value="Unassembled WGS sequence"/>
</dbReference>
<reference evidence="2" key="1">
    <citation type="journal article" date="2014" name="Genome Announc.">
        <title>Draft genome sequence of the plant-pathogenic soil fungus Rhizoctonia solani anastomosis group 3 strain Rhs1AP.</title>
        <authorList>
            <person name="Cubeta M.A."/>
            <person name="Thomas E."/>
            <person name="Dean R.A."/>
            <person name="Jabaji S."/>
            <person name="Neate S.M."/>
            <person name="Tavantzis S."/>
            <person name="Toda T."/>
            <person name="Vilgalys R."/>
            <person name="Bharathan N."/>
            <person name="Fedorova-Abrams N."/>
            <person name="Pakala S.B."/>
            <person name="Pakala S.M."/>
            <person name="Zafar N."/>
            <person name="Joardar V."/>
            <person name="Losada L."/>
            <person name="Nierman W.C."/>
        </authorList>
    </citation>
    <scope>NUCLEOTIDE SEQUENCE [LARGE SCALE GENOMIC DNA]</scope>
    <source>
        <strain evidence="2">AG-3</strain>
    </source>
</reference>